<feature type="region of interest" description="Disordered" evidence="1">
    <location>
        <begin position="1744"/>
        <end position="1766"/>
    </location>
</feature>
<keyword evidence="3" id="KW-1185">Reference proteome</keyword>
<comment type="caution">
    <text evidence="2">The sequence shown here is derived from an EMBL/GenBank/DDBJ whole genome shotgun (WGS) entry which is preliminary data.</text>
</comment>
<feature type="compositionally biased region" description="Low complexity" evidence="1">
    <location>
        <begin position="1696"/>
        <end position="1707"/>
    </location>
</feature>
<proteinExistence type="predicted"/>
<feature type="compositionally biased region" description="Basic residues" evidence="1">
    <location>
        <begin position="1744"/>
        <end position="1753"/>
    </location>
</feature>
<feature type="region of interest" description="Disordered" evidence="1">
    <location>
        <begin position="1498"/>
        <end position="1536"/>
    </location>
</feature>
<name>A0AAN8KHQ0_9TELE</name>
<feature type="compositionally biased region" description="Polar residues" evidence="1">
    <location>
        <begin position="1513"/>
        <end position="1523"/>
    </location>
</feature>
<feature type="region of interest" description="Disordered" evidence="1">
    <location>
        <begin position="1693"/>
        <end position="1729"/>
    </location>
</feature>
<evidence type="ECO:0000313" key="3">
    <source>
        <dbReference type="Proteomes" id="UP001356427"/>
    </source>
</evidence>
<feature type="region of interest" description="Disordered" evidence="1">
    <location>
        <begin position="1"/>
        <end position="89"/>
    </location>
</feature>
<reference evidence="2 3" key="1">
    <citation type="submission" date="2021-04" db="EMBL/GenBank/DDBJ databases">
        <authorList>
            <person name="De Guttry C."/>
            <person name="Zahm M."/>
            <person name="Klopp C."/>
            <person name="Cabau C."/>
            <person name="Louis A."/>
            <person name="Berthelot C."/>
            <person name="Parey E."/>
            <person name="Roest Crollius H."/>
            <person name="Montfort J."/>
            <person name="Robinson-Rechavi M."/>
            <person name="Bucao C."/>
            <person name="Bouchez O."/>
            <person name="Gislard M."/>
            <person name="Lluch J."/>
            <person name="Milhes M."/>
            <person name="Lampietro C."/>
            <person name="Lopez Roques C."/>
            <person name="Donnadieu C."/>
            <person name="Braasch I."/>
            <person name="Desvignes T."/>
            <person name="Postlethwait J."/>
            <person name="Bobe J."/>
            <person name="Wedekind C."/>
            <person name="Guiguen Y."/>
        </authorList>
    </citation>
    <scope>NUCLEOTIDE SEQUENCE [LARGE SCALE GENOMIC DNA]</scope>
    <source>
        <strain evidence="2">Cs_M1</strain>
        <tissue evidence="2">Blood</tissue>
    </source>
</reference>
<feature type="compositionally biased region" description="Low complexity" evidence="1">
    <location>
        <begin position="247"/>
        <end position="258"/>
    </location>
</feature>
<feature type="compositionally biased region" description="Polar residues" evidence="1">
    <location>
        <begin position="1754"/>
        <end position="1766"/>
    </location>
</feature>
<evidence type="ECO:0000256" key="1">
    <source>
        <dbReference type="SAM" id="MobiDB-lite"/>
    </source>
</evidence>
<dbReference type="EMBL" id="JAGTTL010000038">
    <property type="protein sequence ID" value="KAK6292682.1"/>
    <property type="molecule type" value="Genomic_DNA"/>
</dbReference>
<feature type="region of interest" description="Disordered" evidence="1">
    <location>
        <begin position="224"/>
        <end position="274"/>
    </location>
</feature>
<feature type="compositionally biased region" description="Polar residues" evidence="1">
    <location>
        <begin position="224"/>
        <end position="237"/>
    </location>
</feature>
<feature type="compositionally biased region" description="Basic residues" evidence="1">
    <location>
        <begin position="30"/>
        <end position="40"/>
    </location>
</feature>
<gene>
    <name evidence="2" type="ORF">J4Q44_G00372670</name>
</gene>
<dbReference type="Proteomes" id="UP001356427">
    <property type="component" value="Unassembled WGS sequence"/>
</dbReference>
<evidence type="ECO:0000313" key="2">
    <source>
        <dbReference type="EMBL" id="KAK6292682.1"/>
    </source>
</evidence>
<accession>A0AAN8KHQ0</accession>
<organism evidence="2 3">
    <name type="scientific">Coregonus suidteri</name>
    <dbReference type="NCBI Taxonomy" id="861788"/>
    <lineage>
        <taxon>Eukaryota</taxon>
        <taxon>Metazoa</taxon>
        <taxon>Chordata</taxon>
        <taxon>Craniata</taxon>
        <taxon>Vertebrata</taxon>
        <taxon>Euteleostomi</taxon>
        <taxon>Actinopterygii</taxon>
        <taxon>Neopterygii</taxon>
        <taxon>Teleostei</taxon>
        <taxon>Protacanthopterygii</taxon>
        <taxon>Salmoniformes</taxon>
        <taxon>Salmonidae</taxon>
        <taxon>Coregoninae</taxon>
        <taxon>Coregonus</taxon>
    </lineage>
</organism>
<protein>
    <submittedName>
        <fullName evidence="2">Uncharacterized protein</fullName>
    </submittedName>
</protein>
<sequence>MKNDILGLNYPEDREVKDPLPQIEQEAVMRRKVKTKKRTSANRSTVERSTDTDAAERDFVDNQNDEDEEEVKKDPLPQMEQDAVKRNKVKTKRTKRTIVEQITDTDAGPSTSVEFSGMAVHQGQSNENILSECVSRACQTRALDLPPINPDAFNPIIIRFLEKTTEEQWRQLSIGRMDPVMRALLAEMCMEIVRFVSEAILEVIIPAIFRFVRIYSHVSPVSGKSLTESERSSSTNLKVRKRGNGKSSRSCTPKSSSSHNGSQTVLPRTQGDGESISSEPLSYFFGITEDSLLTSVQDSFKESLTNVLGIQREGQVDTQTLSRVIVGEVSKKVNSIISVAIQTPISGRMSPVIFASGGVSSTKVVEEMVSGVSNILQMFINGQSVEQSVVFREDGVEVDMTHLTGQVLTALSDTVLICSDMEENDPDKRELLCVVADHMKMFASCKSSEEMLKQGESNLNIKGAKSSISLSTQSMDRLLTEEFQTKATELIREIVKRFRGCTSCCSGSTSSSPTPSIGEKGDLMESKSAVIDPEASELVSTFVSDMDNLTQSIRAFCSPAKSEQILLENHQSKIWSYTVGCYYDMKNTLKRLLNCPEKGDISSTFVESTKDYLTMVPTLCPDVGHSSNGEADSSDSVSCKPLLITPSSMNEQKGQSESPKPLLALKKYLQDQVLLDTTKEIASQVLVLYKTEVMEKFSSSVGGCDSEESLEAILFVDGIMSDLNDFTSSCSASPSELLDSEQCLSELTFSLGLLDTTTNRTVCESTQSLPVINMKKLSSVSFQTKARKVVSEALRSANPSTTSLLGDSEASKLLDTFVTDVETIVQSMQAHDSKNLRISKVSTLSAARIIYNRFREMLRRFLTPCQDSVKVIDGVTPIDDETPKQAPSESLDSQVTCSSDSLEIQADLRTCTKEVISQILTVYHSEELMEECLSSLKGDTEDLSKLLDAVVSQIDVLATSRSDLSFHNLHGEINNDEEEASSRSLKSTTFDKLCTEQFQTKASHMVGGILQSGLIDIVNTSLDGRSADICAESSNDGDDRDVKIFQKTGPPSLFTSSLHTNSAASNIVITIAKDLNSFTQMTKVSDAAVSGQLERSLSASTLPVSVYNGANVKGNTIWPGTINLFNGVFTKVKDFFAQQQPVLLDNVVEAPKHDKSECRTATSTQMTYSEHEGSQTSMVNYSKALISQTLMTIQRRVSMSERMSTSEKGLLTRSIVGSMLEDVDMVSTDGHQIHRPSSSKSSLFITSAMTRGSQSDFTHSLPGTPVPNEWPVESYCPIIRSSVIDMSDSSTHSQGSTNYTRQTISAIVDTVMEVIPREDTEHIATANDVTSFTRRLARLSHRDGLQNFSHELTDKVYELIKSHNTPQALFVPAGKSVSDSILLKLKTGLNASEESREFPSELVYSFAKESIKRLLQQIVFWLPPPSQGSDFCQTIVSDGSLQDTSRLIPSCSAISISSSQVYCDTNKLFTNIMVNQVMDTCSVASDSTEELAELINRINGSSTTDADSGIQAPMTTSRQSSAKSLPRPSLSGSSTAKCGTLDIQVLGEVESKMANKDLEMSSVSVQPSAMDSATNLAVDSTSNDYTSLVILLIVRLLSMISPITLLESSDIGETSRVLTKRILSEFCGTSGLEPTQAYPQNLKIKKIFKAVYKGLLQEFGSEKMLQVAMKSTDYAFDDALVKSLTRELLTKCNEASSSPTSMTQLSSHNALGSDEVGNSELPTTGGKEKKRARFSFLCGLNPKRTKKDNKKNHCTPTPSQNQTPAVSETAIVNDQDSCRTESVCSTKKKPRKRSLIARTFLRL</sequence>
<feature type="compositionally biased region" description="Basic and acidic residues" evidence="1">
    <location>
        <begin position="45"/>
        <end position="60"/>
    </location>
</feature>